<gene>
    <name evidence="1" type="ORF">GCM10009864_78680</name>
</gene>
<dbReference type="EMBL" id="BAAARK010000061">
    <property type="protein sequence ID" value="GAA2692336.1"/>
    <property type="molecule type" value="Genomic_DNA"/>
</dbReference>
<sequence length="59" mass="6620">MPYHWRLEFAPTPRLITCELDAGRYAETATVLPGTVTLVEKPFPFDIAPAGLAQPQHRK</sequence>
<dbReference type="Proteomes" id="UP001500994">
    <property type="component" value="Unassembled WGS sequence"/>
</dbReference>
<dbReference type="RefSeq" id="WP_344584669.1">
    <property type="nucleotide sequence ID" value="NZ_BAAARK010000061.1"/>
</dbReference>
<keyword evidence="2" id="KW-1185">Reference proteome</keyword>
<comment type="caution">
    <text evidence="1">The sequence shown here is derived from an EMBL/GenBank/DDBJ whole genome shotgun (WGS) entry which is preliminary data.</text>
</comment>
<reference evidence="2" key="1">
    <citation type="journal article" date="2019" name="Int. J. Syst. Evol. Microbiol.">
        <title>The Global Catalogue of Microorganisms (GCM) 10K type strain sequencing project: providing services to taxonomists for standard genome sequencing and annotation.</title>
        <authorList>
            <consortium name="The Broad Institute Genomics Platform"/>
            <consortium name="The Broad Institute Genome Sequencing Center for Infectious Disease"/>
            <person name="Wu L."/>
            <person name="Ma J."/>
        </authorList>
    </citation>
    <scope>NUCLEOTIDE SEQUENCE [LARGE SCALE GENOMIC DNA]</scope>
    <source>
        <strain evidence="2">JCM 16374</strain>
    </source>
</reference>
<name>A0ABP6FIB8_9ACTN</name>
<proteinExistence type="predicted"/>
<evidence type="ECO:0000313" key="1">
    <source>
        <dbReference type="EMBL" id="GAA2692336.1"/>
    </source>
</evidence>
<evidence type="ECO:0000313" key="2">
    <source>
        <dbReference type="Proteomes" id="UP001500994"/>
    </source>
</evidence>
<accession>A0ABP6FIB8</accession>
<protein>
    <submittedName>
        <fullName evidence="1">Uncharacterized protein</fullName>
    </submittedName>
</protein>
<organism evidence="1 2">
    <name type="scientific">Streptomyces lunalinharesii</name>
    <dbReference type="NCBI Taxonomy" id="333384"/>
    <lineage>
        <taxon>Bacteria</taxon>
        <taxon>Bacillati</taxon>
        <taxon>Actinomycetota</taxon>
        <taxon>Actinomycetes</taxon>
        <taxon>Kitasatosporales</taxon>
        <taxon>Streptomycetaceae</taxon>
        <taxon>Streptomyces</taxon>
    </lineage>
</organism>